<name>A0A6M6BKW7_9BACT</name>
<dbReference type="AlphaFoldDB" id="A0A6M6BKW7"/>
<dbReference type="KEGG" id="hts:HMJ29_17465"/>
<proteinExistence type="predicted"/>
<dbReference type="Proteomes" id="UP000501623">
    <property type="component" value="Chromosome"/>
</dbReference>
<gene>
    <name evidence="1" type="ORF">HMJ29_17465</name>
</gene>
<evidence type="ECO:0000313" key="1">
    <source>
        <dbReference type="EMBL" id="QJX48609.1"/>
    </source>
</evidence>
<sequence length="132" mass="15187">MPPIQFIPPDATAAQKKKLQADFNRHLADPAVQREMAEANKPATRVIAEETVQGVSSEQWQHFEQVFKNGFHHLPAYGSNTRMNDGAYWLLEAHQADGYHMVFRHSPAKTDDFRRACEYLLDISSARNEERY</sequence>
<organism evidence="1 2">
    <name type="scientific">Hymenobacter taeanensis</name>
    <dbReference type="NCBI Taxonomy" id="2735321"/>
    <lineage>
        <taxon>Bacteria</taxon>
        <taxon>Pseudomonadati</taxon>
        <taxon>Bacteroidota</taxon>
        <taxon>Cytophagia</taxon>
        <taxon>Cytophagales</taxon>
        <taxon>Hymenobacteraceae</taxon>
        <taxon>Hymenobacter</taxon>
    </lineage>
</organism>
<keyword evidence="2" id="KW-1185">Reference proteome</keyword>
<accession>A0A6M6BKW7</accession>
<dbReference type="RefSeq" id="WP_171592697.1">
    <property type="nucleotide sequence ID" value="NZ_CP053538.1"/>
</dbReference>
<reference evidence="1 2" key="1">
    <citation type="submission" date="2020-05" db="EMBL/GenBank/DDBJ databases">
        <title>Complete genome sequence of Hymenobacter sp. TS19 in Coasted Sand Dune.</title>
        <authorList>
            <person name="Lee J.-H."/>
            <person name="Jung J.-H."/>
            <person name="Jeong S."/>
            <person name="Zhao L."/>
            <person name="Kim M.-K."/>
            <person name="Seo H.-S."/>
            <person name="Lim S."/>
        </authorList>
    </citation>
    <scope>NUCLEOTIDE SEQUENCE [LARGE SCALE GENOMIC DNA]</scope>
    <source>
        <strain evidence="1 2">TS19</strain>
    </source>
</reference>
<protein>
    <submittedName>
        <fullName evidence="1">Uncharacterized protein</fullName>
    </submittedName>
</protein>
<evidence type="ECO:0000313" key="2">
    <source>
        <dbReference type="Proteomes" id="UP000501623"/>
    </source>
</evidence>
<dbReference type="EMBL" id="CP053538">
    <property type="protein sequence ID" value="QJX48609.1"/>
    <property type="molecule type" value="Genomic_DNA"/>
</dbReference>